<dbReference type="GO" id="GO:0016762">
    <property type="term" value="F:xyloglucan:xyloglucosyl transferase activity"/>
    <property type="evidence" value="ECO:0007669"/>
    <property type="project" value="InterPro"/>
</dbReference>
<organism evidence="6 7">
    <name type="scientific">Striga asiatica</name>
    <name type="common">Asiatic witchweed</name>
    <name type="synonym">Buchnera asiatica</name>
    <dbReference type="NCBI Taxonomy" id="4170"/>
    <lineage>
        <taxon>Eukaryota</taxon>
        <taxon>Viridiplantae</taxon>
        <taxon>Streptophyta</taxon>
        <taxon>Embryophyta</taxon>
        <taxon>Tracheophyta</taxon>
        <taxon>Spermatophyta</taxon>
        <taxon>Magnoliopsida</taxon>
        <taxon>eudicotyledons</taxon>
        <taxon>Gunneridae</taxon>
        <taxon>Pentapetalae</taxon>
        <taxon>asterids</taxon>
        <taxon>lamiids</taxon>
        <taxon>Lamiales</taxon>
        <taxon>Orobanchaceae</taxon>
        <taxon>Buchnereae</taxon>
        <taxon>Striga</taxon>
    </lineage>
</organism>
<proteinExistence type="predicted"/>
<feature type="domain" description="GH16" evidence="5">
    <location>
        <begin position="1"/>
        <end position="216"/>
    </location>
</feature>
<dbReference type="GO" id="GO:0042546">
    <property type="term" value="P:cell wall biogenesis"/>
    <property type="evidence" value="ECO:0007669"/>
    <property type="project" value="InterPro"/>
</dbReference>
<protein>
    <submittedName>
        <fullName evidence="6">Xyloglucan endotransglucosylase/hydrolase</fullName>
    </submittedName>
</protein>
<dbReference type="Pfam" id="PF00722">
    <property type="entry name" value="Glyco_hydro_16"/>
    <property type="match status" value="1"/>
</dbReference>
<evidence type="ECO:0000256" key="4">
    <source>
        <dbReference type="SAM" id="SignalP"/>
    </source>
</evidence>
<sequence>MAPLYLSLCAMFFCIVDNCGAIEAVQSPFNQNYVPSWGFDHITYMNQNTEVQIRIDPSSGGGFISRLAYGSGDFQMSVKIPPNNSSGIITTFYLTSVGNNAQGGSNNDELDFELLGHNGPPYTLSTNVFAQDSGNREKQFQLWFDPTLDFHDYRLLWNPKQIVFFVDQIPIRVFKNNERIGVNYPKLPMYIRASLWNGTQWLGPVDWSHGPFSANYRQFEIVGCPYDNSKPQDQCMSSNYPWNAPDKWQLDPRQQKLYEDYTKRYTTYNYCQSKYVADFPECQISS</sequence>
<dbReference type="AlphaFoldDB" id="A0A5A7P4W7"/>
<evidence type="ECO:0000259" key="5">
    <source>
        <dbReference type="PROSITE" id="PS51762"/>
    </source>
</evidence>
<evidence type="ECO:0000313" key="6">
    <source>
        <dbReference type="EMBL" id="GER27604.1"/>
    </source>
</evidence>
<dbReference type="InterPro" id="IPR000757">
    <property type="entry name" value="Beta-glucanase-like"/>
</dbReference>
<dbReference type="Proteomes" id="UP000325081">
    <property type="component" value="Unassembled WGS sequence"/>
</dbReference>
<evidence type="ECO:0000256" key="1">
    <source>
        <dbReference type="ARBA" id="ARBA00022801"/>
    </source>
</evidence>
<feature type="chain" id="PRO_5023029841" evidence="4">
    <location>
        <begin position="22"/>
        <end position="286"/>
    </location>
</feature>
<dbReference type="InterPro" id="IPR016455">
    <property type="entry name" value="XTH"/>
</dbReference>
<dbReference type="PROSITE" id="PS51762">
    <property type="entry name" value="GH16_2"/>
    <property type="match status" value="1"/>
</dbReference>
<dbReference type="PANTHER" id="PTHR31062">
    <property type="entry name" value="XYLOGLUCAN ENDOTRANSGLUCOSYLASE/HYDROLASE PROTEIN 8-RELATED"/>
    <property type="match status" value="1"/>
</dbReference>
<dbReference type="OrthoDB" id="2015456at2759"/>
<dbReference type="GO" id="GO:0004553">
    <property type="term" value="F:hydrolase activity, hydrolyzing O-glycosyl compounds"/>
    <property type="evidence" value="ECO:0007669"/>
    <property type="project" value="InterPro"/>
</dbReference>
<dbReference type="Gene3D" id="2.60.120.200">
    <property type="match status" value="1"/>
</dbReference>
<dbReference type="GO" id="GO:0010411">
    <property type="term" value="P:xyloglucan metabolic process"/>
    <property type="evidence" value="ECO:0007669"/>
    <property type="project" value="InterPro"/>
</dbReference>
<name>A0A5A7P4W7_STRAF</name>
<keyword evidence="4" id="KW-0732">Signal</keyword>
<feature type="signal peptide" evidence="4">
    <location>
        <begin position="1"/>
        <end position="21"/>
    </location>
</feature>
<dbReference type="PIRSF" id="PIRSF005604">
    <property type="entry name" value="XET"/>
    <property type="match status" value="1"/>
</dbReference>
<dbReference type="InterPro" id="IPR044791">
    <property type="entry name" value="Beta-glucanase/XTH"/>
</dbReference>
<keyword evidence="7" id="KW-1185">Reference proteome</keyword>
<gene>
    <name evidence="6" type="ORF">STAS_03324</name>
</gene>
<evidence type="ECO:0000256" key="3">
    <source>
        <dbReference type="PIRSR" id="PIRSR005604-1"/>
    </source>
</evidence>
<accession>A0A5A7P4W7</accession>
<feature type="active site" description="Nucleophile" evidence="3">
    <location>
        <position position="109"/>
    </location>
</feature>
<feature type="active site" description="Proton donor" evidence="3">
    <location>
        <position position="113"/>
    </location>
</feature>
<dbReference type="InterPro" id="IPR013320">
    <property type="entry name" value="ConA-like_dom_sf"/>
</dbReference>
<keyword evidence="2" id="KW-0326">Glycosidase</keyword>
<keyword evidence="1 6" id="KW-0378">Hydrolase</keyword>
<dbReference type="SUPFAM" id="SSF49899">
    <property type="entry name" value="Concanavalin A-like lectins/glucanases"/>
    <property type="match status" value="1"/>
</dbReference>
<reference evidence="7" key="1">
    <citation type="journal article" date="2019" name="Curr. Biol.">
        <title>Genome Sequence of Striga asiatica Provides Insight into the Evolution of Plant Parasitism.</title>
        <authorList>
            <person name="Yoshida S."/>
            <person name="Kim S."/>
            <person name="Wafula E.K."/>
            <person name="Tanskanen J."/>
            <person name="Kim Y.M."/>
            <person name="Honaas L."/>
            <person name="Yang Z."/>
            <person name="Spallek T."/>
            <person name="Conn C.E."/>
            <person name="Ichihashi Y."/>
            <person name="Cheong K."/>
            <person name="Cui S."/>
            <person name="Der J.P."/>
            <person name="Gundlach H."/>
            <person name="Jiao Y."/>
            <person name="Hori C."/>
            <person name="Ishida J.K."/>
            <person name="Kasahara H."/>
            <person name="Kiba T."/>
            <person name="Kim M.S."/>
            <person name="Koo N."/>
            <person name="Laohavisit A."/>
            <person name="Lee Y.H."/>
            <person name="Lumba S."/>
            <person name="McCourt P."/>
            <person name="Mortimer J.C."/>
            <person name="Mutuku J.M."/>
            <person name="Nomura T."/>
            <person name="Sasaki-Sekimoto Y."/>
            <person name="Seto Y."/>
            <person name="Wang Y."/>
            <person name="Wakatake T."/>
            <person name="Sakakibara H."/>
            <person name="Demura T."/>
            <person name="Yamaguchi S."/>
            <person name="Yoneyama K."/>
            <person name="Manabe R.I."/>
            <person name="Nelson D.C."/>
            <person name="Schulman A.H."/>
            <person name="Timko M.P."/>
            <person name="dePamphilis C.W."/>
            <person name="Choi D."/>
            <person name="Shirasu K."/>
        </authorList>
    </citation>
    <scope>NUCLEOTIDE SEQUENCE [LARGE SCALE GENOMIC DNA]</scope>
    <source>
        <strain evidence="7">cv. UVA1</strain>
    </source>
</reference>
<comment type="caution">
    <text evidence="6">The sequence shown here is derived from an EMBL/GenBank/DDBJ whole genome shotgun (WGS) entry which is preliminary data.</text>
</comment>
<evidence type="ECO:0000256" key="2">
    <source>
        <dbReference type="ARBA" id="ARBA00023295"/>
    </source>
</evidence>
<evidence type="ECO:0000313" key="7">
    <source>
        <dbReference type="Proteomes" id="UP000325081"/>
    </source>
</evidence>
<dbReference type="EMBL" id="BKCP01002002">
    <property type="protein sequence ID" value="GER27604.1"/>
    <property type="molecule type" value="Genomic_DNA"/>
</dbReference>